<sequence length="134" mass="15813">MSRNCVKYPVDKFIEEFPQFKDAGVTVYLDTKNLKELAPVIQKNADKFRRILHVIFSFQYNNALYRKEGHTNKTRNVTAMKFLGGANERIYCKEFFDGEKKIVMITALAKKVQKNDKSIRNLIERIGDYEYEFE</sequence>
<dbReference type="Proteomes" id="UP001597641">
    <property type="component" value="Unassembled WGS sequence"/>
</dbReference>
<protein>
    <submittedName>
        <fullName evidence="1">Uncharacterized protein</fullName>
    </submittedName>
</protein>
<accession>A0ABW6C057</accession>
<proteinExistence type="predicted"/>
<dbReference type="RefSeq" id="WP_377488366.1">
    <property type="nucleotide sequence ID" value="NZ_JBHUOX010000018.1"/>
</dbReference>
<gene>
    <name evidence="1" type="ORF">ACFS7Z_19785</name>
</gene>
<name>A0ABW6C057_9BACT</name>
<evidence type="ECO:0000313" key="2">
    <source>
        <dbReference type="Proteomes" id="UP001597641"/>
    </source>
</evidence>
<comment type="caution">
    <text evidence="1">The sequence shown here is derived from an EMBL/GenBank/DDBJ whole genome shotgun (WGS) entry which is preliminary data.</text>
</comment>
<dbReference type="EMBL" id="JBHUOX010000018">
    <property type="protein sequence ID" value="MFD3002622.1"/>
    <property type="molecule type" value="Genomic_DNA"/>
</dbReference>
<organism evidence="1 2">
    <name type="scientific">Pontibacter toksunensis</name>
    <dbReference type="NCBI Taxonomy" id="1332631"/>
    <lineage>
        <taxon>Bacteria</taxon>
        <taxon>Pseudomonadati</taxon>
        <taxon>Bacteroidota</taxon>
        <taxon>Cytophagia</taxon>
        <taxon>Cytophagales</taxon>
        <taxon>Hymenobacteraceae</taxon>
        <taxon>Pontibacter</taxon>
    </lineage>
</organism>
<reference evidence="2" key="1">
    <citation type="journal article" date="2019" name="Int. J. Syst. Evol. Microbiol.">
        <title>The Global Catalogue of Microorganisms (GCM) 10K type strain sequencing project: providing services to taxonomists for standard genome sequencing and annotation.</title>
        <authorList>
            <consortium name="The Broad Institute Genomics Platform"/>
            <consortium name="The Broad Institute Genome Sequencing Center for Infectious Disease"/>
            <person name="Wu L."/>
            <person name="Ma J."/>
        </authorList>
    </citation>
    <scope>NUCLEOTIDE SEQUENCE [LARGE SCALE GENOMIC DNA]</scope>
    <source>
        <strain evidence="2">KCTC 23984</strain>
    </source>
</reference>
<keyword evidence="2" id="KW-1185">Reference proteome</keyword>
<evidence type="ECO:0000313" key="1">
    <source>
        <dbReference type="EMBL" id="MFD3002622.1"/>
    </source>
</evidence>